<organism evidence="1 2">
    <name type="scientific">Cylicocyclus nassatus</name>
    <name type="common">Nematode worm</name>
    <dbReference type="NCBI Taxonomy" id="53992"/>
    <lineage>
        <taxon>Eukaryota</taxon>
        <taxon>Metazoa</taxon>
        <taxon>Ecdysozoa</taxon>
        <taxon>Nematoda</taxon>
        <taxon>Chromadorea</taxon>
        <taxon>Rhabditida</taxon>
        <taxon>Rhabditina</taxon>
        <taxon>Rhabditomorpha</taxon>
        <taxon>Strongyloidea</taxon>
        <taxon>Strongylidae</taxon>
        <taxon>Cylicocyclus</taxon>
    </lineage>
</organism>
<dbReference type="InterPro" id="IPR016187">
    <property type="entry name" value="CTDL_fold"/>
</dbReference>
<dbReference type="AlphaFoldDB" id="A0AA36M4V0"/>
<reference evidence="1" key="1">
    <citation type="submission" date="2023-07" db="EMBL/GenBank/DDBJ databases">
        <authorList>
            <consortium name="CYATHOMIX"/>
        </authorList>
    </citation>
    <scope>NUCLEOTIDE SEQUENCE</scope>
    <source>
        <strain evidence="1">N/A</strain>
    </source>
</reference>
<comment type="caution">
    <text evidence="1">The sequence shown here is derived from an EMBL/GenBank/DDBJ whole genome shotgun (WGS) entry which is preliminary data.</text>
</comment>
<evidence type="ECO:0000313" key="2">
    <source>
        <dbReference type="Proteomes" id="UP001176961"/>
    </source>
</evidence>
<dbReference type="SUPFAM" id="SSF56436">
    <property type="entry name" value="C-type lectin-like"/>
    <property type="match status" value="1"/>
</dbReference>
<sequence>KSYQCNDDEFVVDNRCFKLFGINDSFSLDVCQEGYTLHVIQNLDELKWISVILSPIAWEVWIGNDEDSSSFLRASCNFSIEKIKLRLGKDGFPDLSLRGSPICEDPEVRLPHLCSRPAQAYEDAVRDMIQNTANLGVKVDQTKDRFGGLRAFSYHPIMVAVRGIGKFRSNPATLHELCSMLPNGYVSSIHDFYNEDVYKKFRAKNMPEGSYR</sequence>
<accession>A0AA36M4V0</accession>
<evidence type="ECO:0000313" key="1">
    <source>
        <dbReference type="EMBL" id="CAJ0597097.1"/>
    </source>
</evidence>
<keyword evidence="2" id="KW-1185">Reference proteome</keyword>
<protein>
    <submittedName>
        <fullName evidence="1">Uncharacterized protein</fullName>
    </submittedName>
</protein>
<dbReference type="EMBL" id="CATQJL010000223">
    <property type="protein sequence ID" value="CAJ0597097.1"/>
    <property type="molecule type" value="Genomic_DNA"/>
</dbReference>
<gene>
    <name evidence="1" type="ORF">CYNAS_LOCUS9080</name>
</gene>
<proteinExistence type="predicted"/>
<dbReference type="Proteomes" id="UP001176961">
    <property type="component" value="Unassembled WGS sequence"/>
</dbReference>
<name>A0AA36M4V0_CYLNA</name>
<feature type="non-terminal residue" evidence="1">
    <location>
        <position position="212"/>
    </location>
</feature>
<feature type="non-terminal residue" evidence="1">
    <location>
        <position position="1"/>
    </location>
</feature>